<keyword evidence="3" id="KW-1185">Reference proteome</keyword>
<sequence length="122" mass="12901">MSISVVRTAAMAAATMAATVALVGAGAGTAEARVTYWTYFSPAPYTVVFVMYHGAPYNTQWCQLRIFNSIPAETVEIPRGVVTVTRPFPAVPLDLPATMYCASNPNMAGAYPVPGPATVRSL</sequence>
<comment type="caution">
    <text evidence="2">The sequence shown here is derived from an EMBL/GenBank/DDBJ whole genome shotgun (WGS) entry which is preliminary data.</text>
</comment>
<reference evidence="3" key="1">
    <citation type="journal article" date="2019" name="Int. J. Syst. Evol. Microbiol.">
        <title>The Global Catalogue of Microorganisms (GCM) 10K type strain sequencing project: providing services to taxonomists for standard genome sequencing and annotation.</title>
        <authorList>
            <consortium name="The Broad Institute Genomics Platform"/>
            <consortium name="The Broad Institute Genome Sequencing Center for Infectious Disease"/>
            <person name="Wu L."/>
            <person name="Ma J."/>
        </authorList>
    </citation>
    <scope>NUCLEOTIDE SEQUENCE [LARGE SCALE GENOMIC DNA]</scope>
    <source>
        <strain evidence="3">ICMP 19430</strain>
    </source>
</reference>
<evidence type="ECO:0000256" key="1">
    <source>
        <dbReference type="SAM" id="SignalP"/>
    </source>
</evidence>
<organism evidence="2 3">
    <name type="scientific">Rhodococcus daqingensis</name>
    <dbReference type="NCBI Taxonomy" id="2479363"/>
    <lineage>
        <taxon>Bacteria</taxon>
        <taxon>Bacillati</taxon>
        <taxon>Actinomycetota</taxon>
        <taxon>Actinomycetes</taxon>
        <taxon>Mycobacteriales</taxon>
        <taxon>Nocardiaceae</taxon>
        <taxon>Rhodococcus</taxon>
    </lineage>
</organism>
<evidence type="ECO:0000313" key="3">
    <source>
        <dbReference type="Proteomes" id="UP001596484"/>
    </source>
</evidence>
<proteinExistence type="predicted"/>
<feature type="signal peptide" evidence="1">
    <location>
        <begin position="1"/>
        <end position="32"/>
    </location>
</feature>
<feature type="chain" id="PRO_5046289834" description="Secreted protein" evidence="1">
    <location>
        <begin position="33"/>
        <end position="122"/>
    </location>
</feature>
<keyword evidence="1" id="KW-0732">Signal</keyword>
<evidence type="ECO:0008006" key="4">
    <source>
        <dbReference type="Google" id="ProtNLM"/>
    </source>
</evidence>
<gene>
    <name evidence="2" type="ORF">ACFQS9_15240</name>
</gene>
<dbReference type="RefSeq" id="WP_378406059.1">
    <property type="nucleotide sequence ID" value="NZ_JBHTCS010000017.1"/>
</dbReference>
<accession>A0ABW2RZH4</accession>
<evidence type="ECO:0000313" key="2">
    <source>
        <dbReference type="EMBL" id="MFC7449247.1"/>
    </source>
</evidence>
<dbReference type="Proteomes" id="UP001596484">
    <property type="component" value="Unassembled WGS sequence"/>
</dbReference>
<protein>
    <recommendedName>
        <fullName evidence="4">Secreted protein</fullName>
    </recommendedName>
</protein>
<name>A0ABW2RZH4_9NOCA</name>
<dbReference type="EMBL" id="JBHTCS010000017">
    <property type="protein sequence ID" value="MFC7449247.1"/>
    <property type="molecule type" value="Genomic_DNA"/>
</dbReference>